<organism evidence="4 5">
    <name type="scientific">Candidatus Anaerobutyricum stercoripullorum</name>
    <dbReference type="NCBI Taxonomy" id="2838456"/>
    <lineage>
        <taxon>Bacteria</taxon>
        <taxon>Bacillati</taxon>
        <taxon>Bacillota</taxon>
        <taxon>Clostridia</taxon>
        <taxon>Lachnospirales</taxon>
        <taxon>Lachnospiraceae</taxon>
        <taxon>Anaerobutyricum</taxon>
    </lineage>
</organism>
<dbReference type="PANTHER" id="PTHR36925">
    <property type="entry name" value="COBALT-PRECORRIN-6A REDUCTASE"/>
    <property type="match status" value="1"/>
</dbReference>
<dbReference type="PROSITE" id="PS51014">
    <property type="entry name" value="COBK_CBIJ"/>
    <property type="match status" value="1"/>
</dbReference>
<dbReference type="GO" id="GO:0009236">
    <property type="term" value="P:cobalamin biosynthetic process"/>
    <property type="evidence" value="ECO:0007669"/>
    <property type="project" value="UniProtKB-KW"/>
</dbReference>
<evidence type="ECO:0000313" key="4">
    <source>
        <dbReference type="EMBL" id="HIX71635.1"/>
    </source>
</evidence>
<protein>
    <submittedName>
        <fullName evidence="4">Precorrin-6A reductase</fullName>
        <ecNumber evidence="4">1.3.1.54</ecNumber>
    </submittedName>
</protein>
<dbReference type="PANTHER" id="PTHR36925:SF1">
    <property type="entry name" value="COBALT-PRECORRIN-6A REDUCTASE"/>
    <property type="match status" value="1"/>
</dbReference>
<gene>
    <name evidence="4" type="primary">cobK</name>
    <name evidence="4" type="ORF">H9849_01300</name>
</gene>
<dbReference type="NCBIfam" id="TIGR00715">
    <property type="entry name" value="precor6x_red"/>
    <property type="match status" value="1"/>
</dbReference>
<comment type="caution">
    <text evidence="4">The sequence shown here is derived from an EMBL/GenBank/DDBJ whole genome shotgun (WGS) entry which is preliminary data.</text>
</comment>
<accession>A0A9D2BCQ9</accession>
<dbReference type="EC" id="1.3.1.54" evidence="4"/>
<name>A0A9D2BCQ9_9FIRM</name>
<reference evidence="4" key="1">
    <citation type="journal article" date="2021" name="PeerJ">
        <title>Extensive microbial diversity within the chicken gut microbiome revealed by metagenomics and culture.</title>
        <authorList>
            <person name="Gilroy R."/>
            <person name="Ravi A."/>
            <person name="Getino M."/>
            <person name="Pursley I."/>
            <person name="Horton D.L."/>
            <person name="Alikhan N.F."/>
            <person name="Baker D."/>
            <person name="Gharbi K."/>
            <person name="Hall N."/>
            <person name="Watson M."/>
            <person name="Adriaenssens E.M."/>
            <person name="Foster-Nyarko E."/>
            <person name="Jarju S."/>
            <person name="Secka A."/>
            <person name="Antonio M."/>
            <person name="Oren A."/>
            <person name="Chaudhuri R.R."/>
            <person name="La Ragione R."/>
            <person name="Hildebrand F."/>
            <person name="Pallen M.J."/>
        </authorList>
    </citation>
    <scope>NUCLEOTIDE SEQUENCE</scope>
    <source>
        <strain evidence="4">ChiSxjej3B15-1167</strain>
    </source>
</reference>
<dbReference type="GO" id="GO:0016994">
    <property type="term" value="F:precorrin-6A reductase activity"/>
    <property type="evidence" value="ECO:0007669"/>
    <property type="project" value="UniProtKB-EC"/>
</dbReference>
<dbReference type="AlphaFoldDB" id="A0A9D2BCQ9"/>
<evidence type="ECO:0000313" key="5">
    <source>
        <dbReference type="Proteomes" id="UP000886805"/>
    </source>
</evidence>
<evidence type="ECO:0000256" key="1">
    <source>
        <dbReference type="ARBA" id="ARBA00004953"/>
    </source>
</evidence>
<comment type="pathway">
    <text evidence="1">Cofactor biosynthesis; adenosylcobalamin biosynthesis.</text>
</comment>
<dbReference type="Pfam" id="PF02571">
    <property type="entry name" value="CbiJ"/>
    <property type="match status" value="1"/>
</dbReference>
<keyword evidence="2" id="KW-0169">Cobalamin biosynthesis</keyword>
<proteinExistence type="predicted"/>
<dbReference type="EMBL" id="DXEQ01000032">
    <property type="protein sequence ID" value="HIX71635.1"/>
    <property type="molecule type" value="Genomic_DNA"/>
</dbReference>
<keyword evidence="3 4" id="KW-0560">Oxidoreductase</keyword>
<dbReference type="Proteomes" id="UP000886805">
    <property type="component" value="Unassembled WGS sequence"/>
</dbReference>
<reference evidence="4" key="2">
    <citation type="submission" date="2021-04" db="EMBL/GenBank/DDBJ databases">
        <authorList>
            <person name="Gilroy R."/>
        </authorList>
    </citation>
    <scope>NUCLEOTIDE SEQUENCE</scope>
    <source>
        <strain evidence="4">ChiSxjej3B15-1167</strain>
    </source>
</reference>
<dbReference type="InterPro" id="IPR003723">
    <property type="entry name" value="Precorrin-6x_reduct"/>
</dbReference>
<sequence>MRYDVIIIAGTTEAREVIEEQLKEKKKILASVATELGAQMLESYDIDVHIGRLDEEGFVRFFADNPCGKVIDASHPFARVVTETVRRAAGTAGIPYERHGRSALAYDYAGIVPVADAAEAAGYLNTVEGNVLLTTGVNTAAVYAGQVRDAARRLYIRVLDTPASYEGCKKAGYPDDHVFGQMPPYTVEDNLRMIRQTNAAVLVTKDSGKTGGVDVKVEACRQAGIPCVLIRRPEE</sequence>
<evidence type="ECO:0000256" key="2">
    <source>
        <dbReference type="ARBA" id="ARBA00022573"/>
    </source>
</evidence>
<evidence type="ECO:0000256" key="3">
    <source>
        <dbReference type="ARBA" id="ARBA00023002"/>
    </source>
</evidence>